<dbReference type="AlphaFoldDB" id="A0A8S1U7I0"/>
<protein>
    <submittedName>
        <fullName evidence="2">Uncharacterized protein</fullName>
    </submittedName>
</protein>
<evidence type="ECO:0000313" key="3">
    <source>
        <dbReference type="Proteomes" id="UP000689195"/>
    </source>
</evidence>
<feature type="compositionally biased region" description="Basic and acidic residues" evidence="1">
    <location>
        <begin position="89"/>
        <end position="98"/>
    </location>
</feature>
<feature type="region of interest" description="Disordered" evidence="1">
    <location>
        <begin position="53"/>
        <end position="98"/>
    </location>
</feature>
<name>A0A8S1U7I0_9CILI</name>
<reference evidence="2" key="1">
    <citation type="submission" date="2021-01" db="EMBL/GenBank/DDBJ databases">
        <authorList>
            <consortium name="Genoscope - CEA"/>
            <person name="William W."/>
        </authorList>
    </citation>
    <scope>NUCLEOTIDE SEQUENCE</scope>
</reference>
<dbReference type="EMBL" id="CAJJDO010000033">
    <property type="protein sequence ID" value="CAD8159309.1"/>
    <property type="molecule type" value="Genomic_DNA"/>
</dbReference>
<organism evidence="2 3">
    <name type="scientific">Paramecium pentaurelia</name>
    <dbReference type="NCBI Taxonomy" id="43138"/>
    <lineage>
        <taxon>Eukaryota</taxon>
        <taxon>Sar</taxon>
        <taxon>Alveolata</taxon>
        <taxon>Ciliophora</taxon>
        <taxon>Intramacronucleata</taxon>
        <taxon>Oligohymenophorea</taxon>
        <taxon>Peniculida</taxon>
        <taxon>Parameciidae</taxon>
        <taxon>Paramecium</taxon>
    </lineage>
</organism>
<accession>A0A8S1U7I0</accession>
<gene>
    <name evidence="2" type="ORF">PPENT_87.1.T0330067</name>
</gene>
<evidence type="ECO:0000313" key="2">
    <source>
        <dbReference type="EMBL" id="CAD8159309.1"/>
    </source>
</evidence>
<comment type="caution">
    <text evidence="2">The sequence shown here is derived from an EMBL/GenBank/DDBJ whole genome shotgun (WGS) entry which is preliminary data.</text>
</comment>
<proteinExistence type="predicted"/>
<feature type="compositionally biased region" description="Acidic residues" evidence="1">
    <location>
        <begin position="53"/>
        <end position="68"/>
    </location>
</feature>
<evidence type="ECO:0000256" key="1">
    <source>
        <dbReference type="SAM" id="MobiDB-lite"/>
    </source>
</evidence>
<dbReference type="OrthoDB" id="310643at2759"/>
<dbReference type="Proteomes" id="UP000689195">
    <property type="component" value="Unassembled WGS sequence"/>
</dbReference>
<keyword evidence="3" id="KW-1185">Reference proteome</keyword>
<sequence length="157" mass="18865">MLNKENNIIFLQAIQEKQYNKAYKIGSQILNKNPNEQSIKRFMIFLQNNLQDQEDDEEEEYEYEDEKEYEQKRQKVNKKIQPIMNKPQRNKETKNTLDIKNKQIEIPVKAIKQYQQIRNVKQTNKISIKQLNKPSEVQQIKTTVPQISIQFPSLVRK</sequence>